<protein>
    <submittedName>
        <fullName evidence="10">Major facilitator superfamily protein</fullName>
    </submittedName>
</protein>
<keyword evidence="3" id="KW-1003">Cell membrane</keyword>
<evidence type="ECO:0000259" key="9">
    <source>
        <dbReference type="PROSITE" id="PS50850"/>
    </source>
</evidence>
<feature type="transmembrane region" description="Helical" evidence="8">
    <location>
        <begin position="164"/>
        <end position="182"/>
    </location>
</feature>
<feature type="transmembrane region" description="Helical" evidence="8">
    <location>
        <begin position="356"/>
        <end position="377"/>
    </location>
</feature>
<evidence type="ECO:0000256" key="4">
    <source>
        <dbReference type="ARBA" id="ARBA00022519"/>
    </source>
</evidence>
<evidence type="ECO:0000256" key="5">
    <source>
        <dbReference type="ARBA" id="ARBA00022692"/>
    </source>
</evidence>
<dbReference type="GO" id="GO:0015528">
    <property type="term" value="F:lactose:proton symporter activity"/>
    <property type="evidence" value="ECO:0007669"/>
    <property type="project" value="TreeGrafter"/>
</dbReference>
<reference evidence="10 11" key="1">
    <citation type="journal article" date="2013" name="Genome Announc.">
        <title>Draft Genome of Spiribacter salinus M19-40, an Abundant Gammaproteobacterium in Aquatic Hypersaline Environments.</title>
        <authorList>
            <person name="Leon M.J."/>
            <person name="Ghai R."/>
            <person name="Fernandez A.B."/>
            <person name="Sanchez-Porro C."/>
            <person name="Rodriguez-Valera F."/>
            <person name="Ventosa A."/>
        </authorList>
    </citation>
    <scope>NUCLEOTIDE SEQUENCE [LARGE SCALE GENOMIC DNA]</scope>
    <source>
        <strain evidence="10">M19-40</strain>
    </source>
</reference>
<evidence type="ECO:0000313" key="11">
    <source>
        <dbReference type="Proteomes" id="UP000017881"/>
    </source>
</evidence>
<dbReference type="InterPro" id="IPR024989">
    <property type="entry name" value="MFS_assoc_dom"/>
</dbReference>
<feature type="transmembrane region" description="Helical" evidence="8">
    <location>
        <begin position="232"/>
        <end position="255"/>
    </location>
</feature>
<comment type="subcellular location">
    <subcellularLocation>
        <location evidence="1">Cell inner membrane</location>
        <topology evidence="1">Multi-pass membrane protein</topology>
    </subcellularLocation>
</comment>
<dbReference type="GO" id="GO:0005886">
    <property type="term" value="C:plasma membrane"/>
    <property type="evidence" value="ECO:0007669"/>
    <property type="project" value="UniProtKB-SubCell"/>
</dbReference>
<dbReference type="EMBL" id="CP005963">
    <property type="protein sequence ID" value="AGM41392.1"/>
    <property type="molecule type" value="Genomic_DNA"/>
</dbReference>
<evidence type="ECO:0000256" key="7">
    <source>
        <dbReference type="ARBA" id="ARBA00023136"/>
    </source>
</evidence>
<keyword evidence="7 8" id="KW-0472">Membrane</keyword>
<feature type="transmembrane region" description="Helical" evidence="8">
    <location>
        <begin position="42"/>
        <end position="60"/>
    </location>
</feature>
<feature type="domain" description="Major facilitator superfamily (MFS) profile" evidence="9">
    <location>
        <begin position="201"/>
        <end position="388"/>
    </location>
</feature>
<evidence type="ECO:0000256" key="1">
    <source>
        <dbReference type="ARBA" id="ARBA00004429"/>
    </source>
</evidence>
<dbReference type="CDD" id="cd17335">
    <property type="entry name" value="MFS_MFSD6"/>
    <property type="match status" value="1"/>
</dbReference>
<keyword evidence="2" id="KW-0813">Transport</keyword>
<dbReference type="InterPro" id="IPR020846">
    <property type="entry name" value="MFS_dom"/>
</dbReference>
<dbReference type="Pfam" id="PF12832">
    <property type="entry name" value="MFS_1_like"/>
    <property type="match status" value="1"/>
</dbReference>
<dbReference type="GO" id="GO:0030395">
    <property type="term" value="F:lactose binding"/>
    <property type="evidence" value="ECO:0007669"/>
    <property type="project" value="TreeGrafter"/>
</dbReference>
<dbReference type="RefSeq" id="WP_016353699.1">
    <property type="nucleotide sequence ID" value="NC_021291.1"/>
</dbReference>
<dbReference type="InterPro" id="IPR036259">
    <property type="entry name" value="MFS_trans_sf"/>
</dbReference>
<keyword evidence="5 8" id="KW-0812">Transmembrane</keyword>
<dbReference type="PANTHER" id="PTHR23522:SF10">
    <property type="entry name" value="3-PHENYLPROPIONIC ACID TRANSPORTER-RELATED"/>
    <property type="match status" value="1"/>
</dbReference>
<name>R4VLR2_9GAMM</name>
<feature type="transmembrane region" description="Helical" evidence="8">
    <location>
        <begin position="72"/>
        <end position="88"/>
    </location>
</feature>
<evidence type="ECO:0000313" key="10">
    <source>
        <dbReference type="EMBL" id="AGM41392.1"/>
    </source>
</evidence>
<dbReference type="AlphaFoldDB" id="R4VLR2"/>
<dbReference type="SUPFAM" id="SSF103473">
    <property type="entry name" value="MFS general substrate transporter"/>
    <property type="match status" value="1"/>
</dbReference>
<dbReference type="HOGENOM" id="CLU_013133_6_0_6"/>
<feature type="transmembrane region" description="Helical" evidence="8">
    <location>
        <begin position="133"/>
        <end position="152"/>
    </location>
</feature>
<dbReference type="NCBIfam" id="NF037955">
    <property type="entry name" value="mfs"/>
    <property type="match status" value="1"/>
</dbReference>
<dbReference type="PROSITE" id="PS50850">
    <property type="entry name" value="MFS"/>
    <property type="match status" value="1"/>
</dbReference>
<accession>R4VLR2</accession>
<keyword evidence="4" id="KW-0997">Cell inner membrane</keyword>
<dbReference type="KEGG" id="ssal:SPISAL_06490"/>
<feature type="transmembrane region" description="Helical" evidence="8">
    <location>
        <begin position="330"/>
        <end position="350"/>
    </location>
</feature>
<organism evidence="10 11">
    <name type="scientific">Spiribacter salinus M19-40</name>
    <dbReference type="NCBI Taxonomy" id="1260251"/>
    <lineage>
        <taxon>Bacteria</taxon>
        <taxon>Pseudomonadati</taxon>
        <taxon>Pseudomonadota</taxon>
        <taxon>Gammaproteobacteria</taxon>
        <taxon>Chromatiales</taxon>
        <taxon>Ectothiorhodospiraceae</taxon>
        <taxon>Spiribacter</taxon>
    </lineage>
</organism>
<dbReference type="PANTHER" id="PTHR23522">
    <property type="entry name" value="BLL5896 PROTEIN"/>
    <property type="match status" value="1"/>
</dbReference>
<dbReference type="Proteomes" id="UP000017881">
    <property type="component" value="Chromosome"/>
</dbReference>
<evidence type="ECO:0000256" key="2">
    <source>
        <dbReference type="ARBA" id="ARBA00022448"/>
    </source>
</evidence>
<evidence type="ECO:0000256" key="8">
    <source>
        <dbReference type="SAM" id="Phobius"/>
    </source>
</evidence>
<evidence type="ECO:0000256" key="3">
    <source>
        <dbReference type="ARBA" id="ARBA00022475"/>
    </source>
</evidence>
<dbReference type="PATRIC" id="fig|1260251.3.peg.1313"/>
<evidence type="ECO:0000256" key="6">
    <source>
        <dbReference type="ARBA" id="ARBA00022989"/>
    </source>
</evidence>
<feature type="transmembrane region" description="Helical" evidence="8">
    <location>
        <begin position="267"/>
        <end position="288"/>
    </location>
</feature>
<dbReference type="PIRSF" id="PIRSF004925">
    <property type="entry name" value="HcaT"/>
    <property type="match status" value="1"/>
</dbReference>
<sequence>MPLGLPYTRLAAFYFAFFGVLGVLSPYWGPYLRGRGFDAAEIGILVALLHATKIIAPNLWGWVADHTGQRMGVIRLACLVALVAFTGVLLPGGFLWMALVMVGFSFFWNAALPQFEANTLRHLGEHTDFYPRIRLWGTVGFMVAVLVVGEGIDRYGTDIVPTVLLALFLILATVSLTVPQAAPRAHDHAGGHLLGVLRQPRVIGLLLACFFLQASHGPFYALYSIYLQDYGYSGSAIGGLWAIALIAEIGVFLLMPRWLPRFGHRHLLALAMGLGVLRWILVGAFPALMPVQALAQLMHAATYGVYHAAAISLIDQYFTGGLQGRGQALYSSMTFGAGVALGSLVSGWLWEGIGPAQTFYVAAGVASLALITILLSVPRRTAGAPAAA</sequence>
<dbReference type="Gene3D" id="1.20.1250.20">
    <property type="entry name" value="MFS general substrate transporter like domains"/>
    <property type="match status" value="2"/>
</dbReference>
<dbReference type="eggNOG" id="COG2814">
    <property type="taxonomic scope" value="Bacteria"/>
</dbReference>
<dbReference type="InterPro" id="IPR026032">
    <property type="entry name" value="HcaT-like"/>
</dbReference>
<gene>
    <name evidence="10" type="ORF">SPISAL_06490</name>
</gene>
<feature type="transmembrane region" description="Helical" evidence="8">
    <location>
        <begin position="202"/>
        <end position="226"/>
    </location>
</feature>
<feature type="transmembrane region" description="Helical" evidence="8">
    <location>
        <begin position="12"/>
        <end position="30"/>
    </location>
</feature>
<proteinExistence type="predicted"/>
<keyword evidence="11" id="KW-1185">Reference proteome</keyword>
<keyword evidence="6 8" id="KW-1133">Transmembrane helix</keyword>